<comment type="catalytic activity">
    <reaction evidence="1">
        <text>S-ubiquitinyl-[E2 ubiquitin-conjugating enzyme]-L-cysteine + [acceptor protein]-L-lysine = [E2 ubiquitin-conjugating enzyme]-L-cysteine + N(6)-ubiquitinyl-[acceptor protein]-L-lysine.</text>
        <dbReference type="EC" id="2.3.2.27"/>
    </reaction>
</comment>
<keyword evidence="10" id="KW-0862">Zinc</keyword>
<feature type="region of interest" description="Disordered" evidence="13">
    <location>
        <begin position="667"/>
        <end position="784"/>
    </location>
</feature>
<dbReference type="PROSITE" id="PS50089">
    <property type="entry name" value="ZF_RING_2"/>
    <property type="match status" value="1"/>
</dbReference>
<dbReference type="InterPro" id="IPR001841">
    <property type="entry name" value="Znf_RING"/>
</dbReference>
<dbReference type="PROSITE" id="PS50330">
    <property type="entry name" value="UIM"/>
    <property type="match status" value="1"/>
</dbReference>
<dbReference type="InterPro" id="IPR013083">
    <property type="entry name" value="Znf_RING/FYVE/PHD"/>
</dbReference>
<evidence type="ECO:0000256" key="6">
    <source>
        <dbReference type="ARBA" id="ARBA00022553"/>
    </source>
</evidence>
<dbReference type="InterPro" id="IPR044288">
    <property type="entry name" value="ZNF598/HEL2"/>
</dbReference>
<dbReference type="SUPFAM" id="SSF57850">
    <property type="entry name" value="RING/U-box"/>
    <property type="match status" value="1"/>
</dbReference>
<dbReference type="InterPro" id="IPR013087">
    <property type="entry name" value="Znf_C2H2_type"/>
</dbReference>
<dbReference type="InterPro" id="IPR059042">
    <property type="entry name" value="Znf_C2H2_ZNF598"/>
</dbReference>
<evidence type="ECO:0000256" key="8">
    <source>
        <dbReference type="ARBA" id="ARBA00022723"/>
    </source>
</evidence>
<evidence type="ECO:0000256" key="10">
    <source>
        <dbReference type="ARBA" id="ARBA00022833"/>
    </source>
</evidence>
<keyword evidence="9 12" id="KW-0863">Zinc-finger</keyword>
<dbReference type="Pfam" id="PF23208">
    <property type="entry name" value="zf_C2H2_ZNF598"/>
    <property type="match status" value="1"/>
</dbReference>
<evidence type="ECO:0000256" key="11">
    <source>
        <dbReference type="ARBA" id="ARBA00035113"/>
    </source>
</evidence>
<proteinExistence type="inferred from homology"/>
<dbReference type="GeneID" id="101861978"/>
<organism evidence="15 16">
    <name type="scientific">Aplysia californica</name>
    <name type="common">California sea hare</name>
    <dbReference type="NCBI Taxonomy" id="6500"/>
    <lineage>
        <taxon>Eukaryota</taxon>
        <taxon>Metazoa</taxon>
        <taxon>Spiralia</taxon>
        <taxon>Lophotrochozoa</taxon>
        <taxon>Mollusca</taxon>
        <taxon>Gastropoda</taxon>
        <taxon>Heterobranchia</taxon>
        <taxon>Euthyneura</taxon>
        <taxon>Tectipleura</taxon>
        <taxon>Aplysiida</taxon>
        <taxon>Aplysioidea</taxon>
        <taxon>Aplysiidae</taxon>
        <taxon>Aplysia</taxon>
    </lineage>
</organism>
<sequence>MSTGKVERSESVDIACPVCHDPYEVFAIGPCDHPVCYRCSTRMRVLCEQNDCPICRSLMPQVAFVYERSLFKNITLRECIPNRKFKIFFEDEEVEERYLELLVYRCKLCRNRNADKSFNQLQTHMRREHQLFACDLCVSHIKIFPFERKFYSRKDLALHRRVGDPDDKSYKGHPLCEFCDTRYNDKDELLKHLRKDHYFCHFCDQHCSNTYYDQYPDLMKHFSESHFLCTEDECGNPTTRFTHAFVSDIDLKAHKASEHNKNLSKAQVREARTIELDFQLAPRRQAHGRGAGITSNDYEDSRSGNGGRRGGDRYNRRRERDDEDLQRAIEASKESMSEARPPVQERVPDPVHDFPSLSGAPVPASMARPPPSKFATPRSREEDFPTLSSTSKGGKVGQQPPNKAYASVMNFQNEVKPAVPVKKESKPVSLGSVPSVSRDRWSASAPKNSEEDYPALGGSRPSSGNPTPNVNTVNWINKPSHATVPGGSTTQTAQISNKSSRYKPISDKTINDVNEFPTLGGVNRNQNVRNNLFSEWSKPQNNNKKKPTPKSKKFDESFELPSNYCTPSDEYPVINDNRIGDSSKKLVNGVAHLSVEPKLTNGSHDFPELPTRLDKGESGGGGASGEKKKKKKKKNADKTPGPSSSVACVEDPSASLNDIALGLLQNGPTASVGVKQNGKGSDGSSDKTSKKIPSSSKKPLKTDWFDNPPVEVLPSGGQASNDGTSKVEKAKESNENPQESAVDNFPSLHAMSTSVQHPKPPPGFHSDPPAAAASKTSTLSAPPGFSVPLPSAGRSVAAPPPGFLPTAVYMEPPNFKSRNMQLVQDIRSILATVEDGFSNFRALSGEFRQGFLEASDYYCSCQLLMGSTDFDNVFPELIALLPDVARQRELFDIHQAANQSGSSCSLRDCPTCGQIVLAQDVAHHQQVHGINPSDFPSLGGIGSKSDFGANNNGAERTAVKGAWIKAK</sequence>
<accession>A0ABM0K189</accession>
<dbReference type="PANTHER" id="PTHR22938:SF0">
    <property type="entry name" value="E3 UBIQUITIN-PROTEIN LIGASE ZNF598"/>
    <property type="match status" value="1"/>
</dbReference>
<comment type="pathway">
    <text evidence="3">Protein modification; protein ubiquitination.</text>
</comment>
<dbReference type="Pfam" id="PF25447">
    <property type="entry name" value="RING_ZNF598"/>
    <property type="match status" value="1"/>
</dbReference>
<dbReference type="Gene3D" id="3.30.40.10">
    <property type="entry name" value="Zinc/RING finger domain, C3HC4 (zinc finger)"/>
    <property type="match status" value="1"/>
</dbReference>
<reference evidence="16" key="1">
    <citation type="submission" date="2025-08" db="UniProtKB">
        <authorList>
            <consortium name="RefSeq"/>
        </authorList>
    </citation>
    <scope>IDENTIFICATION</scope>
</reference>
<feature type="region of interest" description="Disordered" evidence="13">
    <location>
        <begin position="595"/>
        <end position="650"/>
    </location>
</feature>
<keyword evidence="15" id="KW-1185">Reference proteome</keyword>
<dbReference type="InterPro" id="IPR057634">
    <property type="entry name" value="PAH_ZNF598/HEL2"/>
</dbReference>
<dbReference type="RefSeq" id="XP_005106381.1">
    <property type="nucleotide sequence ID" value="XM_005106324.3"/>
</dbReference>
<dbReference type="EC" id="2.3.2.27" evidence="4"/>
<evidence type="ECO:0000256" key="12">
    <source>
        <dbReference type="PROSITE-ProRule" id="PRU00175"/>
    </source>
</evidence>
<feature type="compositionally biased region" description="Polar residues" evidence="13">
    <location>
        <begin position="460"/>
        <end position="477"/>
    </location>
</feature>
<name>A0ABM0K189_APLCA</name>
<evidence type="ECO:0000313" key="15">
    <source>
        <dbReference type="Proteomes" id="UP000694888"/>
    </source>
</evidence>
<dbReference type="InterPro" id="IPR041888">
    <property type="entry name" value="RING-HC_ZNF598/HEL2"/>
</dbReference>
<evidence type="ECO:0000256" key="13">
    <source>
        <dbReference type="SAM" id="MobiDB-lite"/>
    </source>
</evidence>
<comment type="subcellular location">
    <subcellularLocation>
        <location evidence="2">Cytoplasm</location>
    </subcellularLocation>
</comment>
<keyword evidence="5" id="KW-0963">Cytoplasm</keyword>
<feature type="compositionally biased region" description="Basic and acidic residues" evidence="13">
    <location>
        <begin position="605"/>
        <end position="617"/>
    </location>
</feature>
<evidence type="ECO:0000256" key="2">
    <source>
        <dbReference type="ARBA" id="ARBA00004496"/>
    </source>
</evidence>
<feature type="region of interest" description="Disordered" evidence="13">
    <location>
        <begin position="279"/>
        <end position="572"/>
    </location>
</feature>
<dbReference type="SMART" id="SM00355">
    <property type="entry name" value="ZnF_C2H2"/>
    <property type="match status" value="5"/>
</dbReference>
<evidence type="ECO:0000313" key="16">
    <source>
        <dbReference type="RefSeq" id="XP_005106381.1"/>
    </source>
</evidence>
<keyword evidence="8" id="KW-0479">Metal-binding</keyword>
<keyword evidence="7" id="KW-0808">Transferase</keyword>
<evidence type="ECO:0000256" key="3">
    <source>
        <dbReference type="ARBA" id="ARBA00004906"/>
    </source>
</evidence>
<dbReference type="PROSITE" id="PS00028">
    <property type="entry name" value="ZINC_FINGER_C2H2_1"/>
    <property type="match status" value="1"/>
</dbReference>
<feature type="compositionally biased region" description="Basic and acidic residues" evidence="13">
    <location>
        <begin position="309"/>
        <end position="337"/>
    </location>
</feature>
<evidence type="ECO:0000259" key="14">
    <source>
        <dbReference type="PROSITE" id="PS50089"/>
    </source>
</evidence>
<dbReference type="InterPro" id="IPR003903">
    <property type="entry name" value="UIM_dom"/>
</dbReference>
<evidence type="ECO:0000256" key="1">
    <source>
        <dbReference type="ARBA" id="ARBA00000900"/>
    </source>
</evidence>
<evidence type="ECO:0000256" key="5">
    <source>
        <dbReference type="ARBA" id="ARBA00022490"/>
    </source>
</evidence>
<gene>
    <name evidence="16" type="primary">LOC101861978</name>
</gene>
<evidence type="ECO:0000256" key="9">
    <source>
        <dbReference type="ARBA" id="ARBA00022771"/>
    </source>
</evidence>
<feature type="compositionally biased region" description="Low complexity" evidence="13">
    <location>
        <begin position="766"/>
        <end position="783"/>
    </location>
</feature>
<evidence type="ECO:0000256" key="4">
    <source>
        <dbReference type="ARBA" id="ARBA00012483"/>
    </source>
</evidence>
<dbReference type="InterPro" id="IPR056437">
    <property type="entry name" value="Znf-C2H2_ZNF598/HEL2"/>
</dbReference>
<keyword evidence="6" id="KW-0597">Phosphoprotein</keyword>
<dbReference type="Pfam" id="PF23202">
    <property type="entry name" value="PAH_ZNF598"/>
    <property type="match status" value="1"/>
</dbReference>
<dbReference type="Pfam" id="PF23230">
    <property type="entry name" value="zf-C2H2_13"/>
    <property type="match status" value="1"/>
</dbReference>
<comment type="similarity">
    <text evidence="11">Belongs to the ZNF598/HEL2 family.</text>
</comment>
<dbReference type="Proteomes" id="UP000694888">
    <property type="component" value="Unplaced"/>
</dbReference>
<dbReference type="PANTHER" id="PTHR22938">
    <property type="entry name" value="ZINC FINGER PROTEIN 598"/>
    <property type="match status" value="1"/>
</dbReference>
<protein>
    <recommendedName>
        <fullName evidence="4">RING-type E3 ubiquitin transferase</fullName>
        <ecNumber evidence="4">2.3.2.27</ecNumber>
    </recommendedName>
</protein>
<feature type="compositionally biased region" description="Polar residues" evidence="13">
    <location>
        <begin position="486"/>
        <end position="499"/>
    </location>
</feature>
<evidence type="ECO:0000256" key="7">
    <source>
        <dbReference type="ARBA" id="ARBA00022679"/>
    </source>
</evidence>
<feature type="compositionally biased region" description="Basic and acidic residues" evidence="13">
    <location>
        <begin position="725"/>
        <end position="734"/>
    </location>
</feature>
<feature type="compositionally biased region" description="Low complexity" evidence="13">
    <location>
        <begin position="519"/>
        <end position="542"/>
    </location>
</feature>
<dbReference type="CDD" id="cd16615">
    <property type="entry name" value="RING-HC_ZNF598"/>
    <property type="match status" value="1"/>
</dbReference>
<feature type="domain" description="RING-type" evidence="14">
    <location>
        <begin position="16"/>
        <end position="56"/>
    </location>
</feature>